<feature type="domain" description="Major facilitator superfamily (MFS) profile" evidence="6">
    <location>
        <begin position="1"/>
        <end position="100"/>
    </location>
</feature>
<dbReference type="Proteomes" id="UP000324222">
    <property type="component" value="Unassembled WGS sequence"/>
</dbReference>
<dbReference type="InterPro" id="IPR005829">
    <property type="entry name" value="Sugar_transporter_CS"/>
</dbReference>
<reference evidence="7 8" key="1">
    <citation type="submission" date="2019-05" db="EMBL/GenBank/DDBJ databases">
        <title>Another draft genome of Portunus trituberculatus and its Hox gene families provides insights of decapod evolution.</title>
        <authorList>
            <person name="Jeong J.-H."/>
            <person name="Song I."/>
            <person name="Kim S."/>
            <person name="Choi T."/>
            <person name="Kim D."/>
            <person name="Ryu S."/>
            <person name="Kim W."/>
        </authorList>
    </citation>
    <scope>NUCLEOTIDE SEQUENCE [LARGE SCALE GENOMIC DNA]</scope>
    <source>
        <tissue evidence="7">Muscle</tissue>
    </source>
</reference>
<dbReference type="PROSITE" id="PS50850">
    <property type="entry name" value="MFS"/>
    <property type="match status" value="1"/>
</dbReference>
<organism evidence="7 8">
    <name type="scientific">Portunus trituberculatus</name>
    <name type="common">Swimming crab</name>
    <name type="synonym">Neptunus trituberculatus</name>
    <dbReference type="NCBI Taxonomy" id="210409"/>
    <lineage>
        <taxon>Eukaryota</taxon>
        <taxon>Metazoa</taxon>
        <taxon>Ecdysozoa</taxon>
        <taxon>Arthropoda</taxon>
        <taxon>Crustacea</taxon>
        <taxon>Multicrustacea</taxon>
        <taxon>Malacostraca</taxon>
        <taxon>Eumalacostraca</taxon>
        <taxon>Eucarida</taxon>
        <taxon>Decapoda</taxon>
        <taxon>Pleocyemata</taxon>
        <taxon>Brachyura</taxon>
        <taxon>Eubrachyura</taxon>
        <taxon>Portunoidea</taxon>
        <taxon>Portunidae</taxon>
        <taxon>Portuninae</taxon>
        <taxon>Portunus</taxon>
    </lineage>
</organism>
<dbReference type="GO" id="GO:0016020">
    <property type="term" value="C:membrane"/>
    <property type="evidence" value="ECO:0007669"/>
    <property type="project" value="UniProtKB-SubCell"/>
</dbReference>
<accession>A0A5B7I009</accession>
<dbReference type="AlphaFoldDB" id="A0A5B7I009"/>
<dbReference type="Gene3D" id="1.20.1250.20">
    <property type="entry name" value="MFS general substrate transporter like domains"/>
    <property type="match status" value="1"/>
</dbReference>
<dbReference type="EMBL" id="VSRR010038189">
    <property type="protein sequence ID" value="MPC74074.1"/>
    <property type="molecule type" value="Genomic_DNA"/>
</dbReference>
<keyword evidence="4 5" id="KW-0472">Membrane</keyword>
<sequence>MATVQASYMSGLLVGSLIMGQLSDRFGRRTMCVMCAGAVAVVGISAAFVETYIQFLALRFIIAVLCAGLMVISFVLEVLTTRSLFTGAELQPRLQTLTYM</sequence>
<evidence type="ECO:0000259" key="6">
    <source>
        <dbReference type="PROSITE" id="PS50850"/>
    </source>
</evidence>
<dbReference type="SUPFAM" id="SSF103473">
    <property type="entry name" value="MFS general substrate transporter"/>
    <property type="match status" value="1"/>
</dbReference>
<dbReference type="GO" id="GO:0022857">
    <property type="term" value="F:transmembrane transporter activity"/>
    <property type="evidence" value="ECO:0007669"/>
    <property type="project" value="InterPro"/>
</dbReference>
<keyword evidence="2 5" id="KW-0812">Transmembrane</keyword>
<dbReference type="InterPro" id="IPR020846">
    <property type="entry name" value="MFS_dom"/>
</dbReference>
<comment type="caution">
    <text evidence="7">The sequence shown here is derived from an EMBL/GenBank/DDBJ whole genome shotgun (WGS) entry which is preliminary data.</text>
</comment>
<protein>
    <submittedName>
        <fullName evidence="7">Solute carrier family 22 member 6-B</fullName>
    </submittedName>
</protein>
<evidence type="ECO:0000256" key="5">
    <source>
        <dbReference type="SAM" id="Phobius"/>
    </source>
</evidence>
<feature type="transmembrane region" description="Helical" evidence="5">
    <location>
        <begin position="30"/>
        <end position="49"/>
    </location>
</feature>
<evidence type="ECO:0000256" key="2">
    <source>
        <dbReference type="ARBA" id="ARBA00022692"/>
    </source>
</evidence>
<gene>
    <name evidence="7" type="primary">slc22a6-b</name>
    <name evidence="7" type="ORF">E2C01_068419</name>
</gene>
<dbReference type="InterPro" id="IPR036259">
    <property type="entry name" value="MFS_trans_sf"/>
</dbReference>
<dbReference type="PANTHER" id="PTHR24064">
    <property type="entry name" value="SOLUTE CARRIER FAMILY 22 MEMBER"/>
    <property type="match status" value="1"/>
</dbReference>
<feature type="transmembrane region" description="Helical" evidence="5">
    <location>
        <begin position="55"/>
        <end position="76"/>
    </location>
</feature>
<keyword evidence="3 5" id="KW-1133">Transmembrane helix</keyword>
<evidence type="ECO:0000256" key="3">
    <source>
        <dbReference type="ARBA" id="ARBA00022989"/>
    </source>
</evidence>
<keyword evidence="8" id="KW-1185">Reference proteome</keyword>
<name>A0A5B7I009_PORTR</name>
<dbReference type="PROSITE" id="PS00216">
    <property type="entry name" value="SUGAR_TRANSPORT_1"/>
    <property type="match status" value="1"/>
</dbReference>
<evidence type="ECO:0000313" key="7">
    <source>
        <dbReference type="EMBL" id="MPC74074.1"/>
    </source>
</evidence>
<comment type="subcellular location">
    <subcellularLocation>
        <location evidence="1">Membrane</location>
        <topology evidence="1">Multi-pass membrane protein</topology>
    </subcellularLocation>
</comment>
<evidence type="ECO:0000256" key="1">
    <source>
        <dbReference type="ARBA" id="ARBA00004141"/>
    </source>
</evidence>
<dbReference type="InterPro" id="IPR011701">
    <property type="entry name" value="MFS"/>
</dbReference>
<proteinExistence type="predicted"/>
<evidence type="ECO:0000313" key="8">
    <source>
        <dbReference type="Proteomes" id="UP000324222"/>
    </source>
</evidence>
<dbReference type="Pfam" id="PF07690">
    <property type="entry name" value="MFS_1"/>
    <property type="match status" value="1"/>
</dbReference>
<evidence type="ECO:0000256" key="4">
    <source>
        <dbReference type="ARBA" id="ARBA00023136"/>
    </source>
</evidence>
<dbReference type="OrthoDB" id="3936150at2759"/>